<evidence type="ECO:0000256" key="7">
    <source>
        <dbReference type="SAM" id="Phobius"/>
    </source>
</evidence>
<dbReference type="Gene3D" id="1.10.3470.10">
    <property type="entry name" value="ABC transporter involved in vitamin B12 uptake, BtuC"/>
    <property type="match status" value="1"/>
</dbReference>
<feature type="transmembrane region" description="Helical" evidence="7">
    <location>
        <begin position="51"/>
        <end position="78"/>
    </location>
</feature>
<dbReference type="EMBL" id="BOMH01000037">
    <property type="protein sequence ID" value="GID67140.1"/>
    <property type="molecule type" value="Genomic_DNA"/>
</dbReference>
<dbReference type="AlphaFoldDB" id="A0A919IJE2"/>
<evidence type="ECO:0000313" key="8">
    <source>
        <dbReference type="EMBL" id="GID67140.1"/>
    </source>
</evidence>
<dbReference type="Proteomes" id="UP000619479">
    <property type="component" value="Unassembled WGS sequence"/>
</dbReference>
<dbReference type="PANTHER" id="PTHR30477:SF13">
    <property type="entry name" value="IRON TRANSPORT SYSTEM MEMBRANE PROTEIN HI_0360-RELATED"/>
    <property type="match status" value="1"/>
</dbReference>
<evidence type="ECO:0000256" key="3">
    <source>
        <dbReference type="ARBA" id="ARBA00022692"/>
    </source>
</evidence>
<keyword evidence="9" id="KW-1185">Reference proteome</keyword>
<comment type="subcellular location">
    <subcellularLocation>
        <location evidence="6">Cell membrane</location>
        <topology evidence="6">Multi-pass membrane protein</topology>
    </subcellularLocation>
    <subcellularLocation>
        <location evidence="1">Membrane</location>
        <topology evidence="1">Multi-pass membrane protein</topology>
    </subcellularLocation>
</comment>
<evidence type="ECO:0000313" key="9">
    <source>
        <dbReference type="Proteomes" id="UP000619479"/>
    </source>
</evidence>
<feature type="transmembrane region" description="Helical" evidence="7">
    <location>
        <begin position="12"/>
        <end position="31"/>
    </location>
</feature>
<evidence type="ECO:0000256" key="4">
    <source>
        <dbReference type="ARBA" id="ARBA00022989"/>
    </source>
</evidence>
<dbReference type="Pfam" id="PF00950">
    <property type="entry name" value="ABC-3"/>
    <property type="match status" value="1"/>
</dbReference>
<feature type="transmembrane region" description="Helical" evidence="7">
    <location>
        <begin position="213"/>
        <end position="233"/>
    </location>
</feature>
<sequence length="280" mass="28037">MNWWDDALHRATAEVILVGALAGLIGVQVVLRRLSFFTMALTHATFPGVVAASIIGVNILVGGAVAGAAVALGVAALTRRRGQDAAAATGVVLSAGFALGAALVATQSGFSRDLSSFLVGSVLTVTVQDLVTTLVALVVVGLVLSVSARPLLLVGFDRAGARAAGLSTGAWDLVLLLTIEVVVVTLVPAAGTILALSLIVAPAAAARLWTDRLPVMSVLAVVFAVGSGLAGLWASGRFDIAAGAGISLTATAVLLLSWLLTRLRPAVSPGAAGRTEVAPA</sequence>
<comment type="similarity">
    <text evidence="2 6">Belongs to the ABC-3 integral membrane protein family.</text>
</comment>
<keyword evidence="5 7" id="KW-0472">Membrane</keyword>
<evidence type="ECO:0000256" key="2">
    <source>
        <dbReference type="ARBA" id="ARBA00008034"/>
    </source>
</evidence>
<dbReference type="GO" id="GO:0055085">
    <property type="term" value="P:transmembrane transport"/>
    <property type="evidence" value="ECO:0007669"/>
    <property type="project" value="InterPro"/>
</dbReference>
<feature type="transmembrane region" description="Helical" evidence="7">
    <location>
        <begin position="240"/>
        <end position="260"/>
    </location>
</feature>
<feature type="transmembrane region" description="Helical" evidence="7">
    <location>
        <begin position="130"/>
        <end position="152"/>
    </location>
</feature>
<dbReference type="InterPro" id="IPR001626">
    <property type="entry name" value="ABC_TroCD"/>
</dbReference>
<reference evidence="8" key="1">
    <citation type="submission" date="2021-01" db="EMBL/GenBank/DDBJ databases">
        <title>Whole genome shotgun sequence of Actinoplanes cyaneus NBRC 14990.</title>
        <authorList>
            <person name="Komaki H."/>
            <person name="Tamura T."/>
        </authorList>
    </citation>
    <scope>NUCLEOTIDE SEQUENCE</scope>
    <source>
        <strain evidence="8">NBRC 14990</strain>
    </source>
</reference>
<evidence type="ECO:0000256" key="1">
    <source>
        <dbReference type="ARBA" id="ARBA00004141"/>
    </source>
</evidence>
<accession>A0A919IJE2</accession>
<name>A0A919IJE2_9ACTN</name>
<keyword evidence="6" id="KW-0813">Transport</keyword>
<dbReference type="GO" id="GO:0010043">
    <property type="term" value="P:response to zinc ion"/>
    <property type="evidence" value="ECO:0007669"/>
    <property type="project" value="TreeGrafter"/>
</dbReference>
<comment type="caution">
    <text evidence="8">The sequence shown here is derived from an EMBL/GenBank/DDBJ whole genome shotgun (WGS) entry which is preliminary data.</text>
</comment>
<dbReference type="PANTHER" id="PTHR30477">
    <property type="entry name" value="ABC-TRANSPORTER METAL-BINDING PROTEIN"/>
    <property type="match status" value="1"/>
</dbReference>
<organism evidence="8 9">
    <name type="scientific">Actinoplanes cyaneus</name>
    <dbReference type="NCBI Taxonomy" id="52696"/>
    <lineage>
        <taxon>Bacteria</taxon>
        <taxon>Bacillati</taxon>
        <taxon>Actinomycetota</taxon>
        <taxon>Actinomycetes</taxon>
        <taxon>Micromonosporales</taxon>
        <taxon>Micromonosporaceae</taxon>
        <taxon>Actinoplanes</taxon>
    </lineage>
</organism>
<feature type="transmembrane region" description="Helical" evidence="7">
    <location>
        <begin position="85"/>
        <end position="110"/>
    </location>
</feature>
<dbReference type="GO" id="GO:0043190">
    <property type="term" value="C:ATP-binding cassette (ABC) transporter complex"/>
    <property type="evidence" value="ECO:0007669"/>
    <property type="project" value="InterPro"/>
</dbReference>
<protein>
    <submittedName>
        <fullName evidence="8">Membrane protein</fullName>
    </submittedName>
</protein>
<evidence type="ECO:0000256" key="5">
    <source>
        <dbReference type="ARBA" id="ARBA00023136"/>
    </source>
</evidence>
<gene>
    <name evidence="8" type="ORF">Acy02nite_50210</name>
</gene>
<keyword evidence="4 7" id="KW-1133">Transmembrane helix</keyword>
<keyword evidence="3 6" id="KW-0812">Transmembrane</keyword>
<proteinExistence type="inferred from homology"/>
<feature type="transmembrane region" description="Helical" evidence="7">
    <location>
        <begin position="173"/>
        <end position="201"/>
    </location>
</feature>
<evidence type="ECO:0000256" key="6">
    <source>
        <dbReference type="RuleBase" id="RU003943"/>
    </source>
</evidence>
<dbReference type="InterPro" id="IPR037294">
    <property type="entry name" value="ABC_BtuC-like"/>
</dbReference>
<dbReference type="RefSeq" id="WP_203744521.1">
    <property type="nucleotide sequence ID" value="NZ_BOMH01000037.1"/>
</dbReference>
<dbReference type="SUPFAM" id="SSF81345">
    <property type="entry name" value="ABC transporter involved in vitamin B12 uptake, BtuC"/>
    <property type="match status" value="1"/>
</dbReference>